<reference evidence="3" key="1">
    <citation type="submission" date="2025-08" db="UniProtKB">
        <authorList>
            <consortium name="RefSeq"/>
        </authorList>
    </citation>
    <scope>IDENTIFICATION</scope>
</reference>
<feature type="region of interest" description="Disordered" evidence="1">
    <location>
        <begin position="224"/>
        <end position="255"/>
    </location>
</feature>
<proteinExistence type="predicted"/>
<organism evidence="3">
    <name type="scientific">Papilio xuthus</name>
    <name type="common">Asian swallowtail butterfly</name>
    <dbReference type="NCBI Taxonomy" id="66420"/>
    <lineage>
        <taxon>Eukaryota</taxon>
        <taxon>Metazoa</taxon>
        <taxon>Ecdysozoa</taxon>
        <taxon>Arthropoda</taxon>
        <taxon>Hexapoda</taxon>
        <taxon>Insecta</taxon>
        <taxon>Pterygota</taxon>
        <taxon>Neoptera</taxon>
        <taxon>Endopterygota</taxon>
        <taxon>Lepidoptera</taxon>
        <taxon>Glossata</taxon>
        <taxon>Ditrysia</taxon>
        <taxon>Papilionoidea</taxon>
        <taxon>Papilionidae</taxon>
        <taxon>Papilioninae</taxon>
        <taxon>Papilio</taxon>
    </lineage>
</organism>
<dbReference type="GeneID" id="106121852"/>
<dbReference type="RefSeq" id="XP_013173134.1">
    <property type="nucleotide sequence ID" value="XM_013317680.1"/>
</dbReference>
<dbReference type="KEGG" id="pxu:106121852"/>
<evidence type="ECO:0000259" key="2">
    <source>
        <dbReference type="Pfam" id="PF23055"/>
    </source>
</evidence>
<sequence length="291" mass="33350">MSSDGEEKSDYGARVTKRRVRVPIVMDDNSDICRVNVSMPPFWPEKPLLWFSQIESQFCISKIKDDDIKFHLLITNLDRRYISDIEDLITSPPTTGKYEKLKSEIIKRLSISKEKKLRQLPQAEEMGDRKPSQFLRHLQHLAGPNIPEDFLRSLWTGRLPSNLQTIVVSQMSMPLSEVADLADRVHDIAPASPVVAATSSSHDRLEQTIEAMARQISELKTQVSTINSKIDDRSRPRHKQRSRERSRTPSRRSQSSYRKFPTCWYHSKFGSQARQCIPPCDYKSGNAPGSL</sequence>
<feature type="compositionally biased region" description="Basic residues" evidence="1">
    <location>
        <begin position="235"/>
        <end position="250"/>
    </location>
</feature>
<dbReference type="InterPro" id="IPR055469">
    <property type="entry name" value="DUF7041"/>
</dbReference>
<name>A0AAJ7EDN1_PAPXU</name>
<evidence type="ECO:0000256" key="1">
    <source>
        <dbReference type="SAM" id="MobiDB-lite"/>
    </source>
</evidence>
<dbReference type="AlphaFoldDB" id="A0AAJ7EDN1"/>
<dbReference type="PANTHER" id="PTHR33327:SF3">
    <property type="entry name" value="RNA-DIRECTED DNA POLYMERASE"/>
    <property type="match status" value="1"/>
</dbReference>
<protein>
    <submittedName>
        <fullName evidence="3">Uncharacterized protein LOC106121852</fullName>
    </submittedName>
</protein>
<gene>
    <name evidence="3" type="primary">LOC106121852</name>
</gene>
<evidence type="ECO:0000313" key="3">
    <source>
        <dbReference type="RefSeq" id="XP_013173134.1"/>
    </source>
</evidence>
<dbReference type="PANTHER" id="PTHR33327">
    <property type="entry name" value="ENDONUCLEASE"/>
    <property type="match status" value="1"/>
</dbReference>
<dbReference type="Pfam" id="PF23055">
    <property type="entry name" value="DUF7041"/>
    <property type="match status" value="1"/>
</dbReference>
<dbReference type="Proteomes" id="UP000694872">
    <property type="component" value="Unplaced"/>
</dbReference>
<feature type="domain" description="DUF7041" evidence="2">
    <location>
        <begin position="39"/>
        <end position="120"/>
    </location>
</feature>
<accession>A0AAJ7EDN1</accession>